<feature type="transmembrane region" description="Helical" evidence="7">
    <location>
        <begin position="160"/>
        <end position="181"/>
    </location>
</feature>
<dbReference type="InterPro" id="IPR011701">
    <property type="entry name" value="MFS"/>
</dbReference>
<comment type="subcellular location">
    <subcellularLocation>
        <location evidence="1">Cell membrane</location>
        <topology evidence="1">Multi-pass membrane protein</topology>
    </subcellularLocation>
</comment>
<feature type="transmembrane region" description="Helical" evidence="7">
    <location>
        <begin position="400"/>
        <end position="416"/>
    </location>
</feature>
<dbReference type="FunCoup" id="A0A7L4YI52">
    <property type="interactions" value="81"/>
</dbReference>
<dbReference type="Gene3D" id="1.20.1720.10">
    <property type="entry name" value="Multidrug resistance protein D"/>
    <property type="match status" value="1"/>
</dbReference>
<feature type="transmembrane region" description="Helical" evidence="7">
    <location>
        <begin position="135"/>
        <end position="154"/>
    </location>
</feature>
<feature type="domain" description="Major facilitator superfamily (MFS) profile" evidence="8">
    <location>
        <begin position="7"/>
        <end position="445"/>
    </location>
</feature>
<evidence type="ECO:0000313" key="9">
    <source>
        <dbReference type="EMBL" id="QHB98969.1"/>
    </source>
</evidence>
<dbReference type="PRINTS" id="PR01036">
    <property type="entry name" value="TCRTETB"/>
</dbReference>
<keyword evidence="2" id="KW-0813">Transport</keyword>
<dbReference type="PANTHER" id="PTHR42718:SF46">
    <property type="entry name" value="BLR6921 PROTEIN"/>
    <property type="match status" value="1"/>
</dbReference>
<reference evidence="9 10" key="1">
    <citation type="journal article" date="2018" name="Int. J. Syst. Evol. Microbiol.">
        <title>Epidermidibacterium keratini gen. nov., sp. nov., a member of the family Sporichthyaceae, isolated from keratin epidermis.</title>
        <authorList>
            <person name="Lee D.G."/>
            <person name="Trujillo M.E."/>
            <person name="Kang S."/>
            <person name="Nam J.J."/>
            <person name="Kim Y.J."/>
        </authorList>
    </citation>
    <scope>NUCLEOTIDE SEQUENCE [LARGE SCALE GENOMIC DNA]</scope>
    <source>
        <strain evidence="9 10">EPI-7</strain>
    </source>
</reference>
<keyword evidence="3" id="KW-1003">Cell membrane</keyword>
<keyword evidence="6 7" id="KW-0472">Membrane</keyword>
<protein>
    <submittedName>
        <fullName evidence="9">MFS transporter</fullName>
    </submittedName>
</protein>
<dbReference type="InterPro" id="IPR020846">
    <property type="entry name" value="MFS_dom"/>
</dbReference>
<name>A0A7L4YI52_9ACTN</name>
<evidence type="ECO:0000256" key="3">
    <source>
        <dbReference type="ARBA" id="ARBA00022475"/>
    </source>
</evidence>
<gene>
    <name evidence="9" type="ORF">EK0264_00755</name>
</gene>
<accession>A0A7L4YI52</accession>
<dbReference type="KEGG" id="eke:EK0264_00755"/>
<proteinExistence type="predicted"/>
<dbReference type="SUPFAM" id="SSF103473">
    <property type="entry name" value="MFS general substrate transporter"/>
    <property type="match status" value="1"/>
</dbReference>
<evidence type="ECO:0000256" key="5">
    <source>
        <dbReference type="ARBA" id="ARBA00022989"/>
    </source>
</evidence>
<keyword evidence="4 7" id="KW-0812">Transmembrane</keyword>
<dbReference type="RefSeq" id="WP_159541990.1">
    <property type="nucleotide sequence ID" value="NZ_CP047156.1"/>
</dbReference>
<feature type="transmembrane region" description="Helical" evidence="7">
    <location>
        <begin position="193"/>
        <end position="211"/>
    </location>
</feature>
<evidence type="ECO:0000256" key="4">
    <source>
        <dbReference type="ARBA" id="ARBA00022692"/>
    </source>
</evidence>
<feature type="transmembrane region" description="Helical" evidence="7">
    <location>
        <begin position="105"/>
        <end position="123"/>
    </location>
</feature>
<dbReference type="OrthoDB" id="7375466at2"/>
<dbReference type="Gene3D" id="1.20.1250.20">
    <property type="entry name" value="MFS general substrate transporter like domains"/>
    <property type="match status" value="1"/>
</dbReference>
<dbReference type="InParanoid" id="A0A7L4YI52"/>
<organism evidence="9 10">
    <name type="scientific">Epidermidibacterium keratini</name>
    <dbReference type="NCBI Taxonomy" id="1891644"/>
    <lineage>
        <taxon>Bacteria</taxon>
        <taxon>Bacillati</taxon>
        <taxon>Actinomycetota</taxon>
        <taxon>Actinomycetes</taxon>
        <taxon>Sporichthyales</taxon>
        <taxon>Sporichthyaceae</taxon>
        <taxon>Epidermidibacterium</taxon>
    </lineage>
</organism>
<evidence type="ECO:0000313" key="10">
    <source>
        <dbReference type="Proteomes" id="UP000463857"/>
    </source>
</evidence>
<feature type="transmembrane region" description="Helical" evidence="7">
    <location>
        <begin position="422"/>
        <end position="441"/>
    </location>
</feature>
<dbReference type="GO" id="GO:0005886">
    <property type="term" value="C:plasma membrane"/>
    <property type="evidence" value="ECO:0007669"/>
    <property type="project" value="UniProtKB-SubCell"/>
</dbReference>
<evidence type="ECO:0000256" key="1">
    <source>
        <dbReference type="ARBA" id="ARBA00004651"/>
    </source>
</evidence>
<dbReference type="EMBL" id="CP047156">
    <property type="protein sequence ID" value="QHB98969.1"/>
    <property type="molecule type" value="Genomic_DNA"/>
</dbReference>
<feature type="transmembrane region" description="Helical" evidence="7">
    <location>
        <begin position="296"/>
        <end position="317"/>
    </location>
</feature>
<keyword evidence="10" id="KW-1185">Reference proteome</keyword>
<feature type="transmembrane region" description="Helical" evidence="7">
    <location>
        <begin position="262"/>
        <end position="284"/>
    </location>
</feature>
<evidence type="ECO:0000256" key="7">
    <source>
        <dbReference type="SAM" id="Phobius"/>
    </source>
</evidence>
<evidence type="ECO:0000256" key="6">
    <source>
        <dbReference type="ARBA" id="ARBA00023136"/>
    </source>
</evidence>
<feature type="transmembrane region" description="Helical" evidence="7">
    <location>
        <begin position="73"/>
        <end position="99"/>
    </location>
</feature>
<dbReference type="Proteomes" id="UP000463857">
    <property type="component" value="Chromosome"/>
</dbReference>
<dbReference type="Pfam" id="PF07690">
    <property type="entry name" value="MFS_1"/>
    <property type="match status" value="1"/>
</dbReference>
<feature type="transmembrane region" description="Helical" evidence="7">
    <location>
        <begin position="223"/>
        <end position="241"/>
    </location>
</feature>
<dbReference type="AlphaFoldDB" id="A0A7L4YI52"/>
<sequence>MMRPRLVLWVACATQLLIVLDVSVVNIALPSIGSDLAMSAAAGSWVALAYGVAFGGALLVGARVADSVGVSRALGGGVIVFVVASMIGGLAMDGAWVVIARAGQGLGAAIASPATLTLITTTFAEGPGRTRAISIWTAVSVAGGGVGNVLSGVIVEVATWRAVFLINVPVGAAILFAARTLSRHEGKTASRGAIEPIAAVLAIAASVGMIYGLSTFGDPAVPWSWPAGALAGGVLLLAVLVRQQRRSLRPLLPSDVLRSRSVAVGNVAILLSAGCFQVAIWYFLTYRMQGQLGMSPLATALAFLPLTVSIIVVNLWCVPALASRLGARTLAMVGATIAAAGTAWLAYDSSGGLVVALITPMLVVGIGGGLMNTPLAMLATGGVSRENAGAASGAMNTAKQFGGATGLAVASAFVATPVAGGAAFALMTGFLLAAALVALAVPRES</sequence>
<evidence type="ECO:0000256" key="2">
    <source>
        <dbReference type="ARBA" id="ARBA00022448"/>
    </source>
</evidence>
<evidence type="ECO:0000259" key="8">
    <source>
        <dbReference type="PROSITE" id="PS50850"/>
    </source>
</evidence>
<feature type="transmembrane region" description="Helical" evidence="7">
    <location>
        <begin position="353"/>
        <end position="379"/>
    </location>
</feature>
<dbReference type="PROSITE" id="PS50850">
    <property type="entry name" value="MFS"/>
    <property type="match status" value="1"/>
</dbReference>
<feature type="transmembrane region" description="Helical" evidence="7">
    <location>
        <begin position="329"/>
        <end position="347"/>
    </location>
</feature>
<dbReference type="InterPro" id="IPR036259">
    <property type="entry name" value="MFS_trans_sf"/>
</dbReference>
<dbReference type="GO" id="GO:0022857">
    <property type="term" value="F:transmembrane transporter activity"/>
    <property type="evidence" value="ECO:0007669"/>
    <property type="project" value="InterPro"/>
</dbReference>
<feature type="transmembrane region" description="Helical" evidence="7">
    <location>
        <begin position="37"/>
        <end position="61"/>
    </location>
</feature>
<dbReference type="CDD" id="cd17321">
    <property type="entry name" value="MFS_MMR_MDR_like"/>
    <property type="match status" value="1"/>
</dbReference>
<dbReference type="PANTHER" id="PTHR42718">
    <property type="entry name" value="MAJOR FACILITATOR SUPERFAMILY MULTIDRUG TRANSPORTER MFSC"/>
    <property type="match status" value="1"/>
</dbReference>
<keyword evidence="5 7" id="KW-1133">Transmembrane helix</keyword>